<feature type="region of interest" description="Disordered" evidence="4">
    <location>
        <begin position="431"/>
        <end position="456"/>
    </location>
</feature>
<feature type="region of interest" description="Disordered" evidence="4">
    <location>
        <begin position="788"/>
        <end position="807"/>
    </location>
</feature>
<proteinExistence type="predicted"/>
<feature type="compositionally biased region" description="Basic and acidic residues" evidence="4">
    <location>
        <begin position="840"/>
        <end position="862"/>
    </location>
</feature>
<name>I3LT77_PIG</name>
<dbReference type="SUPFAM" id="SSF48403">
    <property type="entry name" value="Ankyrin repeat"/>
    <property type="match status" value="1"/>
</dbReference>
<dbReference type="InterPro" id="IPR050657">
    <property type="entry name" value="Ankyrin_repeat_domain"/>
</dbReference>
<feature type="repeat" description="ANK" evidence="2">
    <location>
        <begin position="108"/>
        <end position="140"/>
    </location>
</feature>
<sequence length="1345" mass="155199">MKKHFGFNSKKPVLFRDSSTSPCGEGGNGVNQQSGYHIRDKDLGKIHRAACEGNVARVQQILLLRKNGPNDKDKRNRTALHLACASGHPAVVTLLVKWKCQLNLCDNENKTALVKAVQCQQEECTSILLEHGADPNLVDVKGYTALHYAVFGQNISIAAKLLSHKANIEARDKDDLTPLLLAVSENEQQMVGFLLRNQANIHAVDKMKRYSMRMTFSEIGFLCHCVFFLQEGDKKPGMEPKETRTDVMESIPQEPPNLDHFTSVDGAHRENRSDVPYIPSCMSGSSNFKRAQQEDPRHGGLAVAHMVGVKDAVPNKTVGTKDLQASRSGKFCNTNAEKEKKQHRSSVMAVSENNHGSDDDSGLMQQGERGKTNHQWFPTVENGDSDSSGMHMKEVWKNEREKWSSKGPVIPPIFEKADSLPIDLLHVNDDRSLSERDQDDGRPIKRTPNEENKVKEQINSVDDFDDLTQLPETASKDRELLSSKSMNAMLLIEQLGTECKDSVSVLKKQDSVLSDDSLLEIKKSHYELLTGKIKKMKSKIIGLRKELSEAKEVKSQLEHQILEWQQEFYSLRCTLKQEEEKRRNVYKLYEKTRKELRRRKERYDKEAEMKQQLELTVQALDMELRAVRNNLNQGDESHEKAKELLPKNHMSQNEIAMLKHEIEAVENHNQEMEKKYFMDMKIVKKKYAEVRKTIKLNEETLTKIILERNELTAENTMLKSELENERQNKERLERQVESYRSRLAATHDQVQSQTSKRDLELAFQRGRDKCLPLQDEINLDVSNLKDNEVHSQQLSKSEGKSNGLETELHHGRDALREKSLVFETVPVQRDLSQAQCQKEIEHMPPSEQGKVKKYMDKQESSKGRLSQLESENLLLRQQLDDLQNKKESQQKRVINIQDQFQNTVKSLQAKSEKQYLMLEERNKELTKEYSHLKESINQYENEAMEREVVVEQLQQELADSLKKQSLSEASLELMLRDCAKLEDERQDLKKKVHQMTSKLQEAQELHIEALKCAEETQDHMQKYNRASEQEKEELQQLMELKQFLESQLDRQKKKNDGLEKEITGLKECLEMARREVNENEKGEPSAHGVVKINPTEMDIQIDTLKHKSTAVNCMFPMSTSGCKNQVLQQELLCMKRTQKRCGQFEENKQTLEQAVVNLKSHIEMNMVERSQVEHCEQEIEERARQEIEEQLTKVNLFLQTQTASQENLAQYLESERSKENTSHESSCKTELEKYKQLYREELKLRKSLEKKRNKTNRRLAKTCVKRLMEKEQNRSLPQTFTTSPVLEPPGAENIHNSSGFRGNTTTRETLLFSTSRSRPSFDSIVTALMKVSYVILSCLHFRFLM</sequence>
<dbReference type="Pfam" id="PF14915">
    <property type="entry name" value="CCDC144C"/>
    <property type="match status" value="1"/>
</dbReference>
<dbReference type="Pfam" id="PF00023">
    <property type="entry name" value="Ank"/>
    <property type="match status" value="2"/>
</dbReference>
<evidence type="ECO:0000259" key="5">
    <source>
        <dbReference type="Pfam" id="PF12001"/>
    </source>
</evidence>
<feature type="coiled-coil region" evidence="3">
    <location>
        <begin position="533"/>
        <end position="675"/>
    </location>
</feature>
<feature type="region of interest" description="Disordered" evidence="4">
    <location>
        <begin position="840"/>
        <end position="867"/>
    </location>
</feature>
<accession>I3LT77</accession>
<keyword evidence="2" id="KW-0040">ANK repeat</keyword>
<dbReference type="Gene3D" id="1.25.40.20">
    <property type="entry name" value="Ankyrin repeat-containing domain"/>
    <property type="match status" value="2"/>
</dbReference>
<dbReference type="ExpressionAtlas" id="I3LT77">
    <property type="expression patterns" value="baseline and differential"/>
</dbReference>
<feature type="region of interest" description="Disordered" evidence="4">
    <location>
        <begin position="335"/>
        <end position="367"/>
    </location>
</feature>
<dbReference type="Proteomes" id="UP000008227">
    <property type="component" value="Chromosome 17"/>
</dbReference>
<dbReference type="Pfam" id="PF12796">
    <property type="entry name" value="Ank_2"/>
    <property type="match status" value="1"/>
</dbReference>
<dbReference type="Bgee" id="ENSSSCG00000011068">
    <property type="expression patterns" value="Expressed in pituitary gland and 44 other cell types or tissues"/>
</dbReference>
<feature type="region of interest" description="Disordered" evidence="4">
    <location>
        <begin position="1210"/>
        <end position="1229"/>
    </location>
</feature>
<evidence type="ECO:0000313" key="7">
    <source>
        <dbReference type="Ensembl" id="ENSSSCP00000027321.3"/>
    </source>
</evidence>
<reference evidence="7" key="2">
    <citation type="journal article" date="2020" name="Gigascience">
        <title>An improved pig reference genome sequence to enable pig genetics and genomics research.</title>
        <authorList>
            <person name="Warr A."/>
            <person name="Affara N."/>
            <person name="Aken B."/>
            <person name="Beiki H."/>
            <person name="Bickhart D.M."/>
            <person name="Billis K."/>
            <person name="Chow W."/>
            <person name="Eory L."/>
            <person name="Finlayson H.A."/>
            <person name="Flicek P."/>
            <person name="Giron C.G."/>
            <person name="Griffin D.K."/>
            <person name="Hall R."/>
            <person name="Hannum G."/>
            <person name="Hourlier T."/>
            <person name="Howe K."/>
            <person name="Hume D.A."/>
            <person name="Izuogu O."/>
            <person name="Kim K."/>
            <person name="Koren S."/>
            <person name="Liu H."/>
            <person name="Manchanda N."/>
            <person name="Martin F.J."/>
            <person name="Nonneman D.J."/>
            <person name="O'Connor R.E."/>
            <person name="Phillippy A.M."/>
            <person name="Rohrer G.A."/>
            <person name="Rosen B.D."/>
            <person name="Rund L.A."/>
            <person name="Sargent C.A."/>
            <person name="Schook L.B."/>
            <person name="Schroeder S.G."/>
            <person name="Schwartz A.S."/>
            <person name="Skinner B.M."/>
            <person name="Talbot R."/>
            <person name="Tseng E."/>
            <person name="Tuggle C.K."/>
            <person name="Watson M."/>
            <person name="Smith T.P.L."/>
            <person name="Archibald A.L."/>
        </authorList>
    </citation>
    <scope>NUCLEOTIDE SEQUENCE [LARGE SCALE GENOMIC DNA]</scope>
    <source>
        <strain evidence="7">Duroc</strain>
    </source>
</reference>
<dbReference type="PANTHER" id="PTHR24147:SF60">
    <property type="entry name" value="ANKYRIN REPEAT DOMAIN-CONTAINING PROTEIN 26-RELATED"/>
    <property type="match status" value="1"/>
</dbReference>
<feature type="domain" description="CCDC144C-like coiled-coil" evidence="6">
    <location>
        <begin position="635"/>
        <end position="998"/>
    </location>
</feature>
<organism evidence="7 8">
    <name type="scientific">Sus scrofa</name>
    <name type="common">Pig</name>
    <dbReference type="NCBI Taxonomy" id="9823"/>
    <lineage>
        <taxon>Eukaryota</taxon>
        <taxon>Metazoa</taxon>
        <taxon>Chordata</taxon>
        <taxon>Craniata</taxon>
        <taxon>Vertebrata</taxon>
        <taxon>Euteleostomi</taxon>
        <taxon>Mammalia</taxon>
        <taxon>Eutheria</taxon>
        <taxon>Laurasiatheria</taxon>
        <taxon>Artiodactyla</taxon>
        <taxon>Suina</taxon>
        <taxon>Suidae</taxon>
        <taxon>Sus</taxon>
    </lineage>
</organism>
<feature type="coiled-coil region" evidence="3">
    <location>
        <begin position="1231"/>
        <end position="1258"/>
    </location>
</feature>
<reference evidence="7" key="3">
    <citation type="submission" date="2025-08" db="UniProtKB">
        <authorList>
            <consortium name="Ensembl"/>
        </authorList>
    </citation>
    <scope>IDENTIFICATION</scope>
</reference>
<keyword evidence="8" id="KW-1185">Reference proteome</keyword>
<dbReference type="HOGENOM" id="CLU_057627_1_0_1"/>
<protein>
    <submittedName>
        <fullName evidence="7">Uncharacterized protein</fullName>
    </submittedName>
</protein>
<feature type="coiled-coil region" evidence="3">
    <location>
        <begin position="708"/>
        <end position="749"/>
    </location>
</feature>
<keyword evidence="1 3" id="KW-0175">Coiled coil</keyword>
<dbReference type="PaxDb" id="9823-ENSSSCP00000011804"/>
<reference evidence="7" key="4">
    <citation type="submission" date="2025-09" db="UniProtKB">
        <authorList>
            <consortium name="Ensembl"/>
        </authorList>
    </citation>
    <scope>IDENTIFICATION</scope>
</reference>
<evidence type="ECO:0000259" key="6">
    <source>
        <dbReference type="Pfam" id="PF14915"/>
    </source>
</evidence>
<dbReference type="PROSITE" id="PS50297">
    <property type="entry name" value="ANK_REP_REGION"/>
    <property type="match status" value="3"/>
</dbReference>
<dbReference type="InterPro" id="IPR021885">
    <property type="entry name" value="DUF3496"/>
</dbReference>
<feature type="region of interest" description="Disordered" evidence="4">
    <location>
        <begin position="1273"/>
        <end position="1302"/>
    </location>
</feature>
<feature type="repeat" description="ANK" evidence="2">
    <location>
        <begin position="141"/>
        <end position="173"/>
    </location>
</feature>
<feature type="domain" description="DUF3496" evidence="5">
    <location>
        <begin position="1206"/>
        <end position="1309"/>
    </location>
</feature>
<dbReference type="PANTHER" id="PTHR24147">
    <property type="entry name" value="ANKYRIN REPEAT DOMAIN 36-RELATED"/>
    <property type="match status" value="1"/>
</dbReference>
<feature type="compositionally biased region" description="Polar residues" evidence="4">
    <location>
        <begin position="1274"/>
        <end position="1284"/>
    </location>
</feature>
<dbReference type="SMART" id="SM00248">
    <property type="entry name" value="ANK"/>
    <property type="match status" value="4"/>
</dbReference>
<dbReference type="InterPro" id="IPR036770">
    <property type="entry name" value="Ankyrin_rpt-contain_sf"/>
</dbReference>
<reference evidence="8" key="1">
    <citation type="submission" date="2009-11" db="EMBL/GenBank/DDBJ databases">
        <authorList>
            <consortium name="Porcine genome sequencing project"/>
        </authorList>
    </citation>
    <scope>NUCLEOTIDE SEQUENCE [LARGE SCALE GENOMIC DNA]</scope>
    <source>
        <strain evidence="8">Duroc</strain>
    </source>
</reference>
<dbReference type="GeneTree" id="ENSGT00940000153661"/>
<evidence type="ECO:0000256" key="4">
    <source>
        <dbReference type="SAM" id="MobiDB-lite"/>
    </source>
</evidence>
<dbReference type="PROSITE" id="PS50088">
    <property type="entry name" value="ANK_REPEAT"/>
    <property type="match status" value="4"/>
</dbReference>
<feature type="repeat" description="ANK" evidence="2">
    <location>
        <begin position="75"/>
        <end position="107"/>
    </location>
</feature>
<dbReference type="Ensembl" id="ENSSSCT00000030870.4">
    <property type="protein sequence ID" value="ENSSSCP00000027321.3"/>
    <property type="gene ID" value="ENSSSCG00000055878.1"/>
</dbReference>
<evidence type="ECO:0000256" key="2">
    <source>
        <dbReference type="PROSITE-ProRule" id="PRU00023"/>
    </source>
</evidence>
<dbReference type="InterPro" id="IPR039497">
    <property type="entry name" value="CC144C-like_CC_dom"/>
</dbReference>
<evidence type="ECO:0000256" key="3">
    <source>
        <dbReference type="SAM" id="Coils"/>
    </source>
</evidence>
<evidence type="ECO:0000313" key="8">
    <source>
        <dbReference type="Proteomes" id="UP000008227"/>
    </source>
</evidence>
<dbReference type="Pfam" id="PF12001">
    <property type="entry name" value="DUF3496"/>
    <property type="match status" value="1"/>
</dbReference>
<dbReference type="InterPro" id="IPR002110">
    <property type="entry name" value="Ankyrin_rpt"/>
</dbReference>
<feature type="compositionally biased region" description="Basic and acidic residues" evidence="4">
    <location>
        <begin position="1213"/>
        <end position="1229"/>
    </location>
</feature>
<feature type="repeat" description="ANK" evidence="2">
    <location>
        <begin position="174"/>
        <end position="206"/>
    </location>
</feature>
<dbReference type="eggNOG" id="KOG0504">
    <property type="taxonomic scope" value="Eukaryota"/>
</dbReference>
<evidence type="ECO:0000256" key="1">
    <source>
        <dbReference type="ARBA" id="ARBA00023054"/>
    </source>
</evidence>